<protein>
    <recommendedName>
        <fullName evidence="12">EH domain-containing protein</fullName>
    </recommendedName>
</protein>
<dbReference type="InterPro" id="IPR045063">
    <property type="entry name" value="Dynamin_N"/>
</dbReference>
<dbReference type="InterPro" id="IPR040990">
    <property type="entry name" value="DUF5600"/>
</dbReference>
<name>A0A2T9YHC5_9FUNG</name>
<comment type="caution">
    <text evidence="10">The sequence shown here is derived from an EMBL/GenBank/DDBJ whole genome shotgun (WGS) entry which is preliminary data.</text>
</comment>
<dbReference type="InterPro" id="IPR000261">
    <property type="entry name" value="EH_dom"/>
</dbReference>
<keyword evidence="3" id="KW-1003">Cell membrane</keyword>
<dbReference type="Pfam" id="PF18150">
    <property type="entry name" value="DUF5600"/>
    <property type="match status" value="1"/>
</dbReference>
<dbReference type="Pfam" id="PF16880">
    <property type="entry name" value="EHD_N"/>
    <property type="match status" value="1"/>
</dbReference>
<dbReference type="GO" id="GO:0006897">
    <property type="term" value="P:endocytosis"/>
    <property type="evidence" value="ECO:0007669"/>
    <property type="project" value="TreeGrafter"/>
</dbReference>
<dbReference type="Pfam" id="PF12763">
    <property type="entry name" value="EH"/>
    <property type="match status" value="1"/>
</dbReference>
<dbReference type="InterPro" id="IPR027417">
    <property type="entry name" value="P-loop_NTPase"/>
</dbReference>
<organism evidence="10 11">
    <name type="scientific">Smittium simulii</name>
    <dbReference type="NCBI Taxonomy" id="133385"/>
    <lineage>
        <taxon>Eukaryota</taxon>
        <taxon>Fungi</taxon>
        <taxon>Fungi incertae sedis</taxon>
        <taxon>Zoopagomycota</taxon>
        <taxon>Kickxellomycotina</taxon>
        <taxon>Harpellomycetes</taxon>
        <taxon>Harpellales</taxon>
        <taxon>Legeriomycetaceae</taxon>
        <taxon>Smittium</taxon>
    </lineage>
</organism>
<evidence type="ECO:0000256" key="5">
    <source>
        <dbReference type="ARBA" id="ARBA00022753"/>
    </source>
</evidence>
<dbReference type="InterPro" id="IPR011992">
    <property type="entry name" value="EF-hand-dom_pair"/>
</dbReference>
<reference evidence="10 11" key="1">
    <citation type="journal article" date="2018" name="MBio">
        <title>Comparative Genomics Reveals the Core Gene Toolbox for the Fungus-Insect Symbiosis.</title>
        <authorList>
            <person name="Wang Y."/>
            <person name="Stata M."/>
            <person name="Wang W."/>
            <person name="Stajich J.E."/>
            <person name="White M.M."/>
            <person name="Moncalvo J.M."/>
        </authorList>
    </citation>
    <scope>NUCLEOTIDE SEQUENCE [LARGE SCALE GENOMIC DNA]</scope>
    <source>
        <strain evidence="10 11">SWE-8-4</strain>
    </source>
</reference>
<keyword evidence="7" id="KW-0472">Membrane</keyword>
<dbReference type="EMBL" id="MBFR01000187">
    <property type="protein sequence ID" value="PVU91752.1"/>
    <property type="molecule type" value="Genomic_DNA"/>
</dbReference>
<proteinExistence type="predicted"/>
<comment type="subcellular location">
    <subcellularLocation>
        <location evidence="1">Cell membrane</location>
        <topology evidence="1">Peripheral membrane protein</topology>
        <orientation evidence="1">Cytoplasmic side</orientation>
    </subcellularLocation>
    <subcellularLocation>
        <location evidence="2">Endosome membrane</location>
        <topology evidence="2">Peripheral membrane protein</topology>
    </subcellularLocation>
</comment>
<dbReference type="GO" id="GO:0005525">
    <property type="term" value="F:GTP binding"/>
    <property type="evidence" value="ECO:0007669"/>
    <property type="project" value="InterPro"/>
</dbReference>
<dbReference type="Gene3D" id="1.10.238.10">
    <property type="entry name" value="EF-hand"/>
    <property type="match status" value="1"/>
</dbReference>
<dbReference type="SUPFAM" id="SSF52540">
    <property type="entry name" value="P-loop containing nucleoside triphosphate hydrolases"/>
    <property type="match status" value="1"/>
</dbReference>
<dbReference type="Proteomes" id="UP000245383">
    <property type="component" value="Unassembled WGS sequence"/>
</dbReference>
<evidence type="ECO:0000313" key="11">
    <source>
        <dbReference type="Proteomes" id="UP000245383"/>
    </source>
</evidence>
<dbReference type="PROSITE" id="PS50031">
    <property type="entry name" value="EH"/>
    <property type="match status" value="1"/>
</dbReference>
<dbReference type="GO" id="GO:0046872">
    <property type="term" value="F:metal ion binding"/>
    <property type="evidence" value="ECO:0007669"/>
    <property type="project" value="UniProtKB-KW"/>
</dbReference>
<dbReference type="PRINTS" id="PR00195">
    <property type="entry name" value="DYNAMIN"/>
</dbReference>
<dbReference type="InterPro" id="IPR022812">
    <property type="entry name" value="Dynamin"/>
</dbReference>
<evidence type="ECO:0000256" key="3">
    <source>
        <dbReference type="ARBA" id="ARBA00022475"/>
    </source>
</evidence>
<dbReference type="AlphaFoldDB" id="A0A2T9YHC5"/>
<accession>A0A2T9YHC5</accession>
<dbReference type="Gene3D" id="3.40.50.300">
    <property type="entry name" value="P-loop containing nucleotide triphosphate hydrolases"/>
    <property type="match status" value="1"/>
</dbReference>
<dbReference type="CDD" id="cd09913">
    <property type="entry name" value="EHD"/>
    <property type="match status" value="1"/>
</dbReference>
<evidence type="ECO:0008006" key="12">
    <source>
        <dbReference type="Google" id="ProtNLM"/>
    </source>
</evidence>
<dbReference type="OrthoDB" id="1716625at2759"/>
<keyword evidence="4" id="KW-0479">Metal-binding</keyword>
<evidence type="ECO:0000256" key="6">
    <source>
        <dbReference type="ARBA" id="ARBA00022837"/>
    </source>
</evidence>
<evidence type="ECO:0000256" key="2">
    <source>
        <dbReference type="ARBA" id="ARBA00004481"/>
    </source>
</evidence>
<evidence type="ECO:0000313" key="10">
    <source>
        <dbReference type="EMBL" id="PVU91752.1"/>
    </source>
</evidence>
<keyword evidence="11" id="KW-1185">Reference proteome</keyword>
<gene>
    <name evidence="10" type="ORF">BB561_004235</name>
</gene>
<dbReference type="GO" id="GO:0010008">
    <property type="term" value="C:endosome membrane"/>
    <property type="evidence" value="ECO:0007669"/>
    <property type="project" value="UniProtKB-SubCell"/>
</dbReference>
<feature type="domain" description="EH" evidence="8">
    <location>
        <begin position="461"/>
        <end position="525"/>
    </location>
</feature>
<evidence type="ECO:0000259" key="9">
    <source>
        <dbReference type="PROSITE" id="PS51718"/>
    </source>
</evidence>
<dbReference type="Gene3D" id="1.10.268.20">
    <property type="match status" value="1"/>
</dbReference>
<dbReference type="PROSITE" id="PS51718">
    <property type="entry name" value="G_DYNAMIN_2"/>
    <property type="match status" value="1"/>
</dbReference>
<dbReference type="InterPro" id="IPR030381">
    <property type="entry name" value="G_DYNAMIN_dom"/>
</dbReference>
<dbReference type="STRING" id="133385.A0A2T9YHC5"/>
<keyword evidence="6" id="KW-0106">Calcium</keyword>
<evidence type="ECO:0000256" key="7">
    <source>
        <dbReference type="ARBA" id="ARBA00023136"/>
    </source>
</evidence>
<evidence type="ECO:0000259" key="8">
    <source>
        <dbReference type="PROSITE" id="PS50031"/>
    </source>
</evidence>
<dbReference type="PANTHER" id="PTHR11216:SF31">
    <property type="entry name" value="AT21416P"/>
    <property type="match status" value="1"/>
</dbReference>
<feature type="domain" description="Dynamin-type G" evidence="9">
    <location>
        <begin position="57"/>
        <end position="294"/>
    </location>
</feature>
<keyword evidence="5" id="KW-0967">Endosome</keyword>
<dbReference type="Pfam" id="PF00350">
    <property type="entry name" value="Dynamin_N"/>
    <property type="match status" value="1"/>
</dbReference>
<dbReference type="SUPFAM" id="SSF47473">
    <property type="entry name" value="EF-hand"/>
    <property type="match status" value="1"/>
</dbReference>
<sequence>MTIFNSNAAPTKKSLDQVLYNEITYELQKIYSRKIVPLESAYNFEKFNSLPLTNEDISTNPMVLLLGQYSTGKTTFLEYLLGEPYPGAYVGIEPTTDKFTAVMAGPEPKIIPGHAAAVSSELPFTTLESFGTNFLSRFQVSQMDNPILKNLTIIDTPGILSGSKQMQRGYDFAKAMAWFGERADMILILFDGHKLDISDEFKDVIVSLKGQIEKTRIVLNKADHVNQQQLMRVYGALMWSLGKVINTPEVTRVYLGSFWPASRPALENRFTDSVALFDKEQKDLIKALKDIPVTAAIRKINDMVKRARQAKVHAYIIGYLKTEMPTMFGKSKKAKLLITSLKEIFVLLQQKYNLSAGDFPNVSEYQTILYTCDISMFRKLENKYIQAADNALSIDFAQLMNRFPTSISNENREDNEINGKSARKLPPIYSALGDNNLTTTSTNYENPFGSGPADIDFKNSANLRYLNVFNENSDHKTKLIHGKIASSLMAEFSIEKRILRNVWNIADWDSRGSLDTVQFEVAMRMCELIKENLGISDAKEKVFKELGLS</sequence>
<evidence type="ECO:0000256" key="4">
    <source>
        <dbReference type="ARBA" id="ARBA00022723"/>
    </source>
</evidence>
<dbReference type="GO" id="GO:0005886">
    <property type="term" value="C:plasma membrane"/>
    <property type="evidence" value="ECO:0007669"/>
    <property type="project" value="UniProtKB-SubCell"/>
</dbReference>
<dbReference type="PANTHER" id="PTHR11216">
    <property type="entry name" value="EH DOMAIN"/>
    <property type="match status" value="1"/>
</dbReference>
<dbReference type="InterPro" id="IPR031692">
    <property type="entry name" value="EHD_N"/>
</dbReference>
<dbReference type="GO" id="GO:0016197">
    <property type="term" value="P:endosomal transport"/>
    <property type="evidence" value="ECO:0007669"/>
    <property type="project" value="TreeGrafter"/>
</dbReference>
<evidence type="ECO:0000256" key="1">
    <source>
        <dbReference type="ARBA" id="ARBA00004413"/>
    </source>
</evidence>